<dbReference type="GO" id="GO:0005524">
    <property type="term" value="F:ATP binding"/>
    <property type="evidence" value="ECO:0007669"/>
    <property type="project" value="UniProtKB-KW"/>
</dbReference>
<organism evidence="11 12">
    <name type="scientific">Streptomyces malaysiense</name>
    <dbReference type="NCBI Taxonomy" id="1428626"/>
    <lineage>
        <taxon>Bacteria</taxon>
        <taxon>Bacillati</taxon>
        <taxon>Actinomycetota</taxon>
        <taxon>Actinomycetes</taxon>
        <taxon>Kitasatosporales</taxon>
        <taxon>Streptomycetaceae</taxon>
        <taxon>Streptomyces</taxon>
    </lineage>
</organism>
<feature type="domain" description="DEAD-box RNA helicase Q" evidence="10">
    <location>
        <begin position="36"/>
        <end position="64"/>
    </location>
</feature>
<gene>
    <name evidence="11" type="ORF">VT52_026640</name>
</gene>
<evidence type="ECO:0000259" key="9">
    <source>
        <dbReference type="PROSITE" id="PS51194"/>
    </source>
</evidence>
<dbReference type="InterPro" id="IPR001650">
    <property type="entry name" value="Helicase_C-like"/>
</dbReference>
<dbReference type="PROSITE" id="PS51194">
    <property type="entry name" value="HELICASE_CTER"/>
    <property type="match status" value="1"/>
</dbReference>
<dbReference type="GO" id="GO:0003676">
    <property type="term" value="F:nucleic acid binding"/>
    <property type="evidence" value="ECO:0007669"/>
    <property type="project" value="InterPro"/>
</dbReference>
<keyword evidence="3 11" id="KW-0347">Helicase</keyword>
<dbReference type="PANTHER" id="PTHR47959:SF13">
    <property type="entry name" value="ATP-DEPENDENT RNA HELICASE RHLE"/>
    <property type="match status" value="1"/>
</dbReference>
<evidence type="ECO:0000259" key="10">
    <source>
        <dbReference type="PROSITE" id="PS51195"/>
    </source>
</evidence>
<dbReference type="EMBL" id="LBDA02000067">
    <property type="protein sequence ID" value="OIK24459.1"/>
    <property type="molecule type" value="Genomic_DNA"/>
</dbReference>
<feature type="domain" description="Helicase ATP-binding" evidence="8">
    <location>
        <begin position="67"/>
        <end position="240"/>
    </location>
</feature>
<evidence type="ECO:0000256" key="5">
    <source>
        <dbReference type="ARBA" id="ARBA00038437"/>
    </source>
</evidence>
<dbReference type="RefSeq" id="WP_053055733.1">
    <property type="nucleotide sequence ID" value="NZ_LBDA02000067.1"/>
</dbReference>
<feature type="short sequence motif" description="Q motif" evidence="6">
    <location>
        <begin position="36"/>
        <end position="64"/>
    </location>
</feature>
<dbReference type="InterPro" id="IPR027417">
    <property type="entry name" value="P-loop_NTPase"/>
</dbReference>
<evidence type="ECO:0000256" key="1">
    <source>
        <dbReference type="ARBA" id="ARBA00022741"/>
    </source>
</evidence>
<evidence type="ECO:0000313" key="12">
    <source>
        <dbReference type="Proteomes" id="UP000034838"/>
    </source>
</evidence>
<feature type="compositionally biased region" description="Basic and acidic residues" evidence="7">
    <location>
        <begin position="501"/>
        <end position="699"/>
    </location>
</feature>
<dbReference type="Proteomes" id="UP000034838">
    <property type="component" value="Unassembled WGS sequence"/>
</dbReference>
<dbReference type="GO" id="GO:0005829">
    <property type="term" value="C:cytosol"/>
    <property type="evidence" value="ECO:0007669"/>
    <property type="project" value="TreeGrafter"/>
</dbReference>
<name>A0A1J4PU92_9ACTN</name>
<dbReference type="PANTHER" id="PTHR47959">
    <property type="entry name" value="ATP-DEPENDENT RNA HELICASE RHLE-RELATED"/>
    <property type="match status" value="1"/>
</dbReference>
<evidence type="ECO:0000256" key="2">
    <source>
        <dbReference type="ARBA" id="ARBA00022801"/>
    </source>
</evidence>
<dbReference type="CDD" id="cd00268">
    <property type="entry name" value="DEADc"/>
    <property type="match status" value="1"/>
</dbReference>
<evidence type="ECO:0000256" key="3">
    <source>
        <dbReference type="ARBA" id="ARBA00022806"/>
    </source>
</evidence>
<feature type="region of interest" description="Disordered" evidence="7">
    <location>
        <begin position="471"/>
        <end position="705"/>
    </location>
</feature>
<feature type="region of interest" description="Disordered" evidence="7">
    <location>
        <begin position="1"/>
        <end position="33"/>
    </location>
</feature>
<keyword evidence="4" id="KW-0067">ATP-binding</keyword>
<dbReference type="Pfam" id="PF00270">
    <property type="entry name" value="DEAD"/>
    <property type="match status" value="1"/>
</dbReference>
<dbReference type="InterPro" id="IPR014014">
    <property type="entry name" value="RNA_helicase_DEAD_Q_motif"/>
</dbReference>
<comment type="caution">
    <text evidence="11">The sequence shown here is derived from an EMBL/GenBank/DDBJ whole genome shotgun (WGS) entry which is preliminary data.</text>
</comment>
<feature type="compositionally biased region" description="Acidic residues" evidence="7">
    <location>
        <begin position="14"/>
        <end position="24"/>
    </location>
</feature>
<feature type="compositionally biased region" description="Low complexity" evidence="7">
    <location>
        <begin position="480"/>
        <end position="500"/>
    </location>
</feature>
<protein>
    <submittedName>
        <fullName evidence="11">RNA helicase</fullName>
    </submittedName>
</protein>
<comment type="similarity">
    <text evidence="5">Belongs to the DEAD box helicase family.</text>
</comment>
<feature type="domain" description="Helicase C-terminal" evidence="9">
    <location>
        <begin position="266"/>
        <end position="417"/>
    </location>
</feature>
<dbReference type="InterPro" id="IPR050079">
    <property type="entry name" value="DEAD_box_RNA_helicase"/>
</dbReference>
<keyword evidence="2" id="KW-0378">Hydrolase</keyword>
<dbReference type="PROSITE" id="PS51192">
    <property type="entry name" value="HELICASE_ATP_BIND_1"/>
    <property type="match status" value="1"/>
</dbReference>
<dbReference type="PROSITE" id="PS51195">
    <property type="entry name" value="Q_MOTIF"/>
    <property type="match status" value="1"/>
</dbReference>
<dbReference type="Pfam" id="PF00271">
    <property type="entry name" value="Helicase_C"/>
    <property type="match status" value="1"/>
</dbReference>
<accession>A0A1J4PU92</accession>
<dbReference type="Pfam" id="PF23348">
    <property type="entry name" value="RDM3_C"/>
    <property type="match status" value="1"/>
</dbReference>
<evidence type="ECO:0000256" key="7">
    <source>
        <dbReference type="SAM" id="MobiDB-lite"/>
    </source>
</evidence>
<keyword evidence="1" id="KW-0547">Nucleotide-binding</keyword>
<dbReference type="Gene3D" id="3.40.50.300">
    <property type="entry name" value="P-loop containing nucleotide triphosphate hydrolases"/>
    <property type="match status" value="2"/>
</dbReference>
<proteinExistence type="inferred from homology"/>
<dbReference type="CDD" id="cd18787">
    <property type="entry name" value="SF2_C_DEAD"/>
    <property type="match status" value="1"/>
</dbReference>
<dbReference type="InterPro" id="IPR044742">
    <property type="entry name" value="DEAD/DEAH_RhlB"/>
</dbReference>
<dbReference type="AlphaFoldDB" id="A0A1J4PU92"/>
<evidence type="ECO:0000256" key="6">
    <source>
        <dbReference type="PROSITE-ProRule" id="PRU00552"/>
    </source>
</evidence>
<sequence length="705" mass="78428">MSVSSFDQIVVPENENELVDETTEATETQAPEAPQTTFADLGLPEGVVRKLAQNGVTTPFPIQAATIPDALLGKDILGRGRTGSGKTLSFGLPTLAQLAGGRTEKKRPRAVILTPTRELAMQVADALQPYGDVVGLKMKVVCGGTSMGNQIYALERGVDILVATPGRLRDIINRGACSLEDVQIAVLDEADQMSDLGFLPEVTELLDQVPADGQRMLFSATMENEIQTLVDRYLKNPVSHEVDAAQGAVTTMSHHILIVKPKDKAPVTAAIASRKGRTIIFVRTQLGADRVAEQLRDAGVKADALHGGMTQGARTRTLADFKDGYVNVLVATDVAARGIHVDGIDLVLNVDPAGDHKDYLHRAGRTARAGRTGTVVSLSLPHQRRQIFRLMEDAGVDAGRHIIQGGAAFEPEVAEITGARSMTEVQAESAGNAAQQAEREVGQLTKQLERAQRRATELREEADRLVARVARERGEDPETAVAEAQAAAAEAVSEEPAAQQAEREERPAASAAPERRDDRRPFDRDRRDDRGGRGFERRDDRRPFDRDRRDDRGGFRRDDRGDRRDDRGGRSFERRDDRRPFDRDRRDDRGGRGFERRDDRRDDRGGRSFERRDDRGGFRRDDRGDRRDDRGGRSFERRDDRGGFRRDDRGGHRGSDRPFNRERRDDRPGFRSGGHERPYGRRDDHRGTGSSFGRRDDKPRWKRNG</sequence>
<dbReference type="InterPro" id="IPR057584">
    <property type="entry name" value="RDM3_C"/>
</dbReference>
<dbReference type="InterPro" id="IPR014001">
    <property type="entry name" value="Helicase_ATP-bd"/>
</dbReference>
<dbReference type="SMART" id="SM00487">
    <property type="entry name" value="DEXDc"/>
    <property type="match status" value="1"/>
</dbReference>
<dbReference type="GO" id="GO:0016787">
    <property type="term" value="F:hydrolase activity"/>
    <property type="evidence" value="ECO:0007669"/>
    <property type="project" value="UniProtKB-KW"/>
</dbReference>
<evidence type="ECO:0000256" key="4">
    <source>
        <dbReference type="ARBA" id="ARBA00022840"/>
    </source>
</evidence>
<reference evidence="11" key="1">
    <citation type="submission" date="2016-10" db="EMBL/GenBank/DDBJ databases">
        <title>Genome sequence of Streptomyces malaysiense MUSC 136.</title>
        <authorList>
            <person name="Lee L.-H."/>
            <person name="Ser H.-L."/>
        </authorList>
    </citation>
    <scope>NUCLEOTIDE SEQUENCE [LARGE SCALE GENOMIC DNA]</scope>
    <source>
        <strain evidence="11">MUSC 136</strain>
    </source>
</reference>
<dbReference type="SUPFAM" id="SSF52540">
    <property type="entry name" value="P-loop containing nucleoside triphosphate hydrolases"/>
    <property type="match status" value="1"/>
</dbReference>
<evidence type="ECO:0000313" key="11">
    <source>
        <dbReference type="EMBL" id="OIK24459.1"/>
    </source>
</evidence>
<dbReference type="GO" id="GO:0003724">
    <property type="term" value="F:RNA helicase activity"/>
    <property type="evidence" value="ECO:0007669"/>
    <property type="project" value="InterPro"/>
</dbReference>
<dbReference type="SMART" id="SM00490">
    <property type="entry name" value="HELICc"/>
    <property type="match status" value="1"/>
</dbReference>
<dbReference type="InterPro" id="IPR011545">
    <property type="entry name" value="DEAD/DEAH_box_helicase_dom"/>
</dbReference>
<evidence type="ECO:0000259" key="8">
    <source>
        <dbReference type="PROSITE" id="PS51192"/>
    </source>
</evidence>
<keyword evidence="12" id="KW-1185">Reference proteome</keyword>